<dbReference type="Pfam" id="PF13302">
    <property type="entry name" value="Acetyltransf_3"/>
    <property type="match status" value="1"/>
</dbReference>
<proteinExistence type="predicted"/>
<dbReference type="Gene3D" id="3.40.630.30">
    <property type="match status" value="1"/>
</dbReference>
<dbReference type="AlphaFoldDB" id="A0A1E3UDA6"/>
<dbReference type="Proteomes" id="UP000094271">
    <property type="component" value="Unassembled WGS sequence"/>
</dbReference>
<dbReference type="GO" id="GO:0016747">
    <property type="term" value="F:acyltransferase activity, transferring groups other than amino-acyl groups"/>
    <property type="evidence" value="ECO:0007669"/>
    <property type="project" value="InterPro"/>
</dbReference>
<protein>
    <recommendedName>
        <fullName evidence="1">N-acetyltransferase domain-containing protein</fullName>
    </recommendedName>
</protein>
<evidence type="ECO:0000313" key="3">
    <source>
        <dbReference type="EMBL" id="ODR59737.1"/>
    </source>
</evidence>
<dbReference type="InterPro" id="IPR016181">
    <property type="entry name" value="Acyl_CoA_acyltransferase"/>
</dbReference>
<keyword evidence="5" id="KW-1185">Reference proteome</keyword>
<dbReference type="PROSITE" id="PS51186">
    <property type="entry name" value="GNAT"/>
    <property type="match status" value="1"/>
</dbReference>
<sequence length="242" mass="28181">MQIYLPYFEGNFTSIIVQSPLMTYHLYLVEIKALGNKAGHDRLMLKFLYICKAAQSKEGRTHMNIETSRLILKDYTNNDFKYYWQLKSTEKVWEYSTFSPYKNEQEASVNFNKMLTSLRDNPYHFAALWTKEDGHFIGEAGILSLNQYTNRCVVGYNLLPGYWNLGYATEITKALVSYAFEDIGIERVEALAMSLNIASCKVLEKSGFTLEGILRHFTKIKDKYYDVCYYSIISSDFFIDFI</sequence>
<feature type="domain" description="N-acetyltransferase" evidence="1">
    <location>
        <begin position="70"/>
        <end position="231"/>
    </location>
</feature>
<dbReference type="RefSeq" id="WP_069408395.1">
    <property type="nucleotide sequence ID" value="NZ_DBFYTW010000244.1"/>
</dbReference>
<evidence type="ECO:0000313" key="4">
    <source>
        <dbReference type="Proteomes" id="UP000094271"/>
    </source>
</evidence>
<dbReference type="EMBL" id="MEHD01000014">
    <property type="protein sequence ID" value="ODR59737.1"/>
    <property type="molecule type" value="Genomic_DNA"/>
</dbReference>
<dbReference type="PANTHER" id="PTHR43792">
    <property type="entry name" value="GNAT FAMILY, PUTATIVE (AFU_ORTHOLOGUE AFUA_3G00765)-RELATED-RELATED"/>
    <property type="match status" value="1"/>
</dbReference>
<evidence type="ECO:0000259" key="1">
    <source>
        <dbReference type="PROSITE" id="PS51186"/>
    </source>
</evidence>
<comment type="caution">
    <text evidence="2">The sequence shown here is derived from an EMBL/GenBank/DDBJ whole genome shotgun (WGS) entry which is preliminary data.</text>
</comment>
<dbReference type="InterPro" id="IPR000182">
    <property type="entry name" value="GNAT_dom"/>
</dbReference>
<dbReference type="Proteomes" id="UP000094869">
    <property type="component" value="Unassembled WGS sequence"/>
</dbReference>
<accession>A0A1E3UDA6</accession>
<reference evidence="2 4" key="2">
    <citation type="submission" date="2016-08" db="EMBL/GenBank/DDBJ databases">
        <authorList>
            <person name="Seilhamer J.J."/>
        </authorList>
    </citation>
    <scope>NUCLEOTIDE SEQUENCE [LARGE SCALE GENOMIC DNA]</scope>
    <source>
        <strain evidence="2 4">NML150140-1</strain>
    </source>
</reference>
<dbReference type="SUPFAM" id="SSF55729">
    <property type="entry name" value="Acyl-CoA N-acyltransferases (Nat)"/>
    <property type="match status" value="1"/>
</dbReference>
<evidence type="ECO:0000313" key="5">
    <source>
        <dbReference type="Proteomes" id="UP000094869"/>
    </source>
</evidence>
<dbReference type="EMBL" id="MEHA01000018">
    <property type="protein sequence ID" value="ODR47965.1"/>
    <property type="molecule type" value="Genomic_DNA"/>
</dbReference>
<evidence type="ECO:0000313" key="2">
    <source>
        <dbReference type="EMBL" id="ODR47965.1"/>
    </source>
</evidence>
<gene>
    <name evidence="2" type="ORF">BEI59_21595</name>
    <name evidence="3" type="ORF">BEI63_06145</name>
</gene>
<organism evidence="2 4">
    <name type="scientific">Eisenbergiella tayi</name>
    <dbReference type="NCBI Taxonomy" id="1432052"/>
    <lineage>
        <taxon>Bacteria</taxon>
        <taxon>Bacillati</taxon>
        <taxon>Bacillota</taxon>
        <taxon>Clostridia</taxon>
        <taxon>Lachnospirales</taxon>
        <taxon>Lachnospiraceae</taxon>
        <taxon>Eisenbergiella</taxon>
    </lineage>
</organism>
<reference evidence="3 5" key="1">
    <citation type="submission" date="2016-08" db="EMBL/GenBank/DDBJ databases">
        <title>Characterization of Isolates of Eisenbergiella tayi Derived from Blood Cultures, Using Whole Genome Sequencing.</title>
        <authorList>
            <person name="Bernier A.-M."/>
            <person name="Burdz T."/>
            <person name="Wiebe D."/>
            <person name="Bernard K."/>
        </authorList>
    </citation>
    <scope>NUCLEOTIDE SEQUENCE [LARGE SCALE GENOMIC DNA]</scope>
    <source>
        <strain evidence="3 5">NML120146</strain>
    </source>
</reference>
<dbReference type="InterPro" id="IPR051531">
    <property type="entry name" value="N-acetyltransferase"/>
</dbReference>
<name>A0A1E3UDA6_9FIRM</name>